<organism evidence="1 2">
    <name type="scientific">Hymenobacter ginsengisoli</name>
    <dbReference type="NCBI Taxonomy" id="1051626"/>
    <lineage>
        <taxon>Bacteria</taxon>
        <taxon>Pseudomonadati</taxon>
        <taxon>Bacteroidota</taxon>
        <taxon>Cytophagia</taxon>
        <taxon>Cytophagales</taxon>
        <taxon>Hymenobacteraceae</taxon>
        <taxon>Hymenobacter</taxon>
    </lineage>
</organism>
<reference evidence="2" key="1">
    <citation type="journal article" date="2019" name="Int. J. Syst. Evol. Microbiol.">
        <title>The Global Catalogue of Microorganisms (GCM) 10K type strain sequencing project: providing services to taxonomists for standard genome sequencing and annotation.</title>
        <authorList>
            <consortium name="The Broad Institute Genomics Platform"/>
            <consortium name="The Broad Institute Genome Sequencing Center for Infectious Disease"/>
            <person name="Wu L."/>
            <person name="Ma J."/>
        </authorList>
    </citation>
    <scope>NUCLEOTIDE SEQUENCE [LARGE SCALE GENOMIC DNA]</scope>
    <source>
        <strain evidence="2">JCM 17841</strain>
    </source>
</reference>
<keyword evidence="2" id="KW-1185">Reference proteome</keyword>
<gene>
    <name evidence="1" type="ORF">GCM10023172_00660</name>
</gene>
<comment type="caution">
    <text evidence="1">The sequence shown here is derived from an EMBL/GenBank/DDBJ whole genome shotgun (WGS) entry which is preliminary data.</text>
</comment>
<dbReference type="EMBL" id="BAABGQ010000001">
    <property type="protein sequence ID" value="GAA4492874.1"/>
    <property type="molecule type" value="Genomic_DNA"/>
</dbReference>
<proteinExistence type="predicted"/>
<evidence type="ECO:0000313" key="1">
    <source>
        <dbReference type="EMBL" id="GAA4492874.1"/>
    </source>
</evidence>
<sequence length="65" mass="7148">MATRGSGLDSTDNMVLGVPDAFVLGVSMELQLSKKSPSDRIKTYFIFKGESKERELMDSCASERS</sequence>
<accession>A0ABP8PTD4</accession>
<dbReference type="Proteomes" id="UP001501243">
    <property type="component" value="Unassembled WGS sequence"/>
</dbReference>
<name>A0ABP8PTD4_9BACT</name>
<evidence type="ECO:0000313" key="2">
    <source>
        <dbReference type="Proteomes" id="UP001501243"/>
    </source>
</evidence>
<protein>
    <submittedName>
        <fullName evidence="1">Uncharacterized protein</fullName>
    </submittedName>
</protein>